<dbReference type="CDD" id="cd00202">
    <property type="entry name" value="ZnF_GATA"/>
    <property type="match status" value="1"/>
</dbReference>
<dbReference type="EMBL" id="JANBUH010000145">
    <property type="protein sequence ID" value="KAJ2754021.1"/>
    <property type="molecule type" value="Genomic_DNA"/>
</dbReference>
<feature type="region of interest" description="Disordered" evidence="2">
    <location>
        <begin position="52"/>
        <end position="77"/>
    </location>
</feature>
<proteinExistence type="predicted"/>
<dbReference type="PROSITE" id="PS50114">
    <property type="entry name" value="GATA_ZN_FINGER_2"/>
    <property type="match status" value="1"/>
</dbReference>
<dbReference type="GO" id="GO:0043565">
    <property type="term" value="F:sequence-specific DNA binding"/>
    <property type="evidence" value="ECO:0007669"/>
    <property type="project" value="InterPro"/>
</dbReference>
<gene>
    <name evidence="4" type="ORF">GGI19_002717</name>
</gene>
<organism evidence="4 5">
    <name type="scientific">Coemansia pectinata</name>
    <dbReference type="NCBI Taxonomy" id="1052879"/>
    <lineage>
        <taxon>Eukaryota</taxon>
        <taxon>Fungi</taxon>
        <taxon>Fungi incertae sedis</taxon>
        <taxon>Zoopagomycota</taxon>
        <taxon>Kickxellomycotina</taxon>
        <taxon>Kickxellomycetes</taxon>
        <taxon>Kickxellales</taxon>
        <taxon>Kickxellaceae</taxon>
        <taxon>Coemansia</taxon>
    </lineage>
</organism>
<protein>
    <recommendedName>
        <fullName evidence="3">GATA-type domain-containing protein</fullName>
    </recommendedName>
</protein>
<evidence type="ECO:0000256" key="2">
    <source>
        <dbReference type="SAM" id="MobiDB-lite"/>
    </source>
</evidence>
<dbReference type="InterPro" id="IPR013088">
    <property type="entry name" value="Znf_NHR/GATA"/>
</dbReference>
<keyword evidence="5" id="KW-1185">Reference proteome</keyword>
<sequence length="307" mass="33774">MPAFTPDEGLMYPTSIDISNTTPNIFGVLPPIHDPSLQPFISTQPSISFFQMSHDHQHRQPNSQPNSQTVPTCYSPTSYASSQPTAYLGSSQPQFSSQMHVDSQTTSLSFAHSQPTAYYNSPQQQFSPQSLFSSQTTPTSLSYANSPGAYYGGSQPQFNSQATSTTLSYDGSQHLTLPATRVKRCANCDSTDSPTWRRHPRTQANVCNACGLYFRLHDKNREFTTNARGQKVVKRQPRGSGKRSRGAKVYAKPLELMSSAPAQPSQFVSSMATSAPVTSMEYMDTSGYDLTVQVTSYIPSPQSEHHE</sequence>
<keyword evidence="1" id="KW-0862">Zinc</keyword>
<dbReference type="SUPFAM" id="SSF57716">
    <property type="entry name" value="Glucocorticoid receptor-like (DNA-binding domain)"/>
    <property type="match status" value="1"/>
</dbReference>
<dbReference type="AlphaFoldDB" id="A0A9W8GVE2"/>
<evidence type="ECO:0000313" key="5">
    <source>
        <dbReference type="Proteomes" id="UP001140011"/>
    </source>
</evidence>
<feature type="region of interest" description="Disordered" evidence="2">
    <location>
        <begin position="119"/>
        <end position="139"/>
    </location>
</feature>
<accession>A0A9W8GVE2</accession>
<keyword evidence="1" id="KW-0863">Zinc-finger</keyword>
<dbReference type="OrthoDB" id="515401at2759"/>
<dbReference type="InterPro" id="IPR000679">
    <property type="entry name" value="Znf_GATA"/>
</dbReference>
<dbReference type="Proteomes" id="UP001140011">
    <property type="component" value="Unassembled WGS sequence"/>
</dbReference>
<evidence type="ECO:0000256" key="1">
    <source>
        <dbReference type="PROSITE-ProRule" id="PRU00094"/>
    </source>
</evidence>
<evidence type="ECO:0000259" key="3">
    <source>
        <dbReference type="PROSITE" id="PS50114"/>
    </source>
</evidence>
<evidence type="ECO:0000313" key="4">
    <source>
        <dbReference type="EMBL" id="KAJ2754021.1"/>
    </source>
</evidence>
<keyword evidence="1" id="KW-0479">Metal-binding</keyword>
<comment type="caution">
    <text evidence="4">The sequence shown here is derived from an EMBL/GenBank/DDBJ whole genome shotgun (WGS) entry which is preliminary data.</text>
</comment>
<dbReference type="GO" id="GO:0006355">
    <property type="term" value="P:regulation of DNA-templated transcription"/>
    <property type="evidence" value="ECO:0007669"/>
    <property type="project" value="InterPro"/>
</dbReference>
<dbReference type="GO" id="GO:0008270">
    <property type="term" value="F:zinc ion binding"/>
    <property type="evidence" value="ECO:0007669"/>
    <property type="project" value="UniProtKB-KW"/>
</dbReference>
<dbReference type="Gene3D" id="3.30.50.10">
    <property type="entry name" value="Erythroid Transcription Factor GATA-1, subunit A"/>
    <property type="match status" value="1"/>
</dbReference>
<feature type="compositionally biased region" description="Low complexity" evidence="2">
    <location>
        <begin position="121"/>
        <end position="139"/>
    </location>
</feature>
<dbReference type="SMART" id="SM00401">
    <property type="entry name" value="ZnF_GATA"/>
    <property type="match status" value="1"/>
</dbReference>
<feature type="domain" description="GATA-type" evidence="3">
    <location>
        <begin position="179"/>
        <end position="235"/>
    </location>
</feature>
<dbReference type="Pfam" id="PF00320">
    <property type="entry name" value="GATA"/>
    <property type="match status" value="1"/>
</dbReference>
<name>A0A9W8GVE2_9FUNG</name>
<reference evidence="4" key="1">
    <citation type="submission" date="2022-07" db="EMBL/GenBank/DDBJ databases">
        <title>Phylogenomic reconstructions and comparative analyses of Kickxellomycotina fungi.</title>
        <authorList>
            <person name="Reynolds N.K."/>
            <person name="Stajich J.E."/>
            <person name="Barry K."/>
            <person name="Grigoriev I.V."/>
            <person name="Crous P."/>
            <person name="Smith M.E."/>
        </authorList>
    </citation>
    <scope>NUCLEOTIDE SEQUENCE</scope>
    <source>
        <strain evidence="4">BCRC 34297</strain>
    </source>
</reference>
<feature type="compositionally biased region" description="Polar residues" evidence="2">
    <location>
        <begin position="60"/>
        <end position="77"/>
    </location>
</feature>